<proteinExistence type="predicted"/>
<feature type="chain" id="PRO_5017451985" evidence="2">
    <location>
        <begin position="18"/>
        <end position="78"/>
    </location>
</feature>
<sequence length="78" mass="9260">MTLLVISIITLIIRIHSLTQQLFHQQSFHQQSFPQQDHFIDSHFTDSYFSNRIIFPTIISPTSNILYILIIIYTFMCQ</sequence>
<feature type="signal peptide" evidence="2">
    <location>
        <begin position="1"/>
        <end position="17"/>
    </location>
</feature>
<evidence type="ECO:0000313" key="3">
    <source>
        <dbReference type="EMBL" id="RIA98660.1"/>
    </source>
</evidence>
<protein>
    <submittedName>
        <fullName evidence="3">Uncharacterized protein</fullName>
    </submittedName>
</protein>
<dbReference type="Proteomes" id="UP000265703">
    <property type="component" value="Unassembled WGS sequence"/>
</dbReference>
<keyword evidence="2" id="KW-0732">Signal</keyword>
<accession>A0A397TKA2</accession>
<name>A0A397TKA2_9GLOM</name>
<comment type="caution">
    <text evidence="3">The sequence shown here is derived from an EMBL/GenBank/DDBJ whole genome shotgun (WGS) entry which is preliminary data.</text>
</comment>
<keyword evidence="1" id="KW-0472">Membrane</keyword>
<evidence type="ECO:0000256" key="2">
    <source>
        <dbReference type="SAM" id="SignalP"/>
    </source>
</evidence>
<keyword evidence="1" id="KW-1133">Transmembrane helix</keyword>
<dbReference type="EMBL" id="QKYT01000013">
    <property type="protein sequence ID" value="RIA98660.1"/>
    <property type="molecule type" value="Genomic_DNA"/>
</dbReference>
<evidence type="ECO:0000256" key="1">
    <source>
        <dbReference type="SAM" id="Phobius"/>
    </source>
</evidence>
<dbReference type="AlphaFoldDB" id="A0A397TKA2"/>
<keyword evidence="1" id="KW-0812">Transmembrane</keyword>
<gene>
    <name evidence="3" type="ORF">C1645_749473</name>
</gene>
<reference evidence="3 4" key="1">
    <citation type="submission" date="2018-06" db="EMBL/GenBank/DDBJ databases">
        <title>Comparative genomics reveals the genomic features of Rhizophagus irregularis, R. cerebriforme, R. diaphanum and Gigaspora rosea, and their symbiotic lifestyle signature.</title>
        <authorList>
            <person name="Morin E."/>
            <person name="San Clemente H."/>
            <person name="Chen E.C.H."/>
            <person name="De La Providencia I."/>
            <person name="Hainaut M."/>
            <person name="Kuo A."/>
            <person name="Kohler A."/>
            <person name="Murat C."/>
            <person name="Tang N."/>
            <person name="Roy S."/>
            <person name="Loubradou J."/>
            <person name="Henrissat B."/>
            <person name="Grigoriev I.V."/>
            <person name="Corradi N."/>
            <person name="Roux C."/>
            <person name="Martin F.M."/>
        </authorList>
    </citation>
    <scope>NUCLEOTIDE SEQUENCE [LARGE SCALE GENOMIC DNA]</scope>
    <source>
        <strain evidence="3 4">DAOM 227022</strain>
    </source>
</reference>
<evidence type="ECO:0000313" key="4">
    <source>
        <dbReference type="Proteomes" id="UP000265703"/>
    </source>
</evidence>
<organism evidence="3 4">
    <name type="scientific">Glomus cerebriforme</name>
    <dbReference type="NCBI Taxonomy" id="658196"/>
    <lineage>
        <taxon>Eukaryota</taxon>
        <taxon>Fungi</taxon>
        <taxon>Fungi incertae sedis</taxon>
        <taxon>Mucoromycota</taxon>
        <taxon>Glomeromycotina</taxon>
        <taxon>Glomeromycetes</taxon>
        <taxon>Glomerales</taxon>
        <taxon>Glomeraceae</taxon>
        <taxon>Glomus</taxon>
    </lineage>
</organism>
<keyword evidence="4" id="KW-1185">Reference proteome</keyword>
<feature type="transmembrane region" description="Helical" evidence="1">
    <location>
        <begin position="53"/>
        <end position="76"/>
    </location>
</feature>